<dbReference type="NCBIfam" id="TIGR00079">
    <property type="entry name" value="pept_deformyl"/>
    <property type="match status" value="1"/>
</dbReference>
<evidence type="ECO:0000256" key="4">
    <source>
        <dbReference type="ARBA" id="ARBA00022917"/>
    </source>
</evidence>
<dbReference type="PANTHER" id="PTHR10458">
    <property type="entry name" value="PEPTIDE DEFORMYLASE"/>
    <property type="match status" value="1"/>
</dbReference>
<comment type="similarity">
    <text evidence="1 6">Belongs to the polypeptide deformylase family.</text>
</comment>
<feature type="active site" evidence="6">
    <location>
        <position position="134"/>
    </location>
</feature>
<dbReference type="InterPro" id="IPR036821">
    <property type="entry name" value="Peptide_deformylase_sf"/>
</dbReference>
<dbReference type="AlphaFoldDB" id="A0A2A5WX30"/>
<keyword evidence="5 6" id="KW-0408">Iron</keyword>
<proteinExistence type="inferred from homology"/>
<dbReference type="HAMAP" id="MF_00163">
    <property type="entry name" value="Pep_deformylase"/>
    <property type="match status" value="1"/>
</dbReference>
<comment type="catalytic activity">
    <reaction evidence="6">
        <text>N-terminal N-formyl-L-methionyl-[peptide] + H2O = N-terminal L-methionyl-[peptide] + formate</text>
        <dbReference type="Rhea" id="RHEA:24420"/>
        <dbReference type="Rhea" id="RHEA-COMP:10639"/>
        <dbReference type="Rhea" id="RHEA-COMP:10640"/>
        <dbReference type="ChEBI" id="CHEBI:15377"/>
        <dbReference type="ChEBI" id="CHEBI:15740"/>
        <dbReference type="ChEBI" id="CHEBI:49298"/>
        <dbReference type="ChEBI" id="CHEBI:64731"/>
        <dbReference type="EC" id="3.5.1.88"/>
    </reaction>
</comment>
<evidence type="ECO:0000256" key="1">
    <source>
        <dbReference type="ARBA" id="ARBA00010759"/>
    </source>
</evidence>
<dbReference type="CDD" id="cd00487">
    <property type="entry name" value="Pep_deformylase"/>
    <property type="match status" value="1"/>
</dbReference>
<evidence type="ECO:0000256" key="5">
    <source>
        <dbReference type="ARBA" id="ARBA00023004"/>
    </source>
</evidence>
<dbReference type="GO" id="GO:0006412">
    <property type="term" value="P:translation"/>
    <property type="evidence" value="ECO:0007669"/>
    <property type="project" value="UniProtKB-UniRule"/>
</dbReference>
<dbReference type="EMBL" id="NTKD01000006">
    <property type="protein sequence ID" value="PDH41130.1"/>
    <property type="molecule type" value="Genomic_DNA"/>
</dbReference>
<comment type="cofactor">
    <cofactor evidence="6">
        <name>Fe(2+)</name>
        <dbReference type="ChEBI" id="CHEBI:29033"/>
    </cofactor>
    <text evidence="6">Binds 1 Fe(2+) ion.</text>
</comment>
<sequence>MARLNILEFPDPRLRKIASPITDVTGKIATLADDMLETMYAAPGIGLAASQVNVHQRLIVVDVSDEKNAPVVLINPQIVSTDGERAAEEGCLSIPGFYEQVTRPATIEVAAINRAGDPFTLVAEDMLAVCIQHEMDHLEGRLFVDYISNAKRQMIRKKLIKQQRQQA</sequence>
<keyword evidence="2 6" id="KW-0479">Metal-binding</keyword>
<feature type="binding site" evidence="6">
    <location>
        <position position="137"/>
    </location>
    <ligand>
        <name>Fe cation</name>
        <dbReference type="ChEBI" id="CHEBI:24875"/>
    </ligand>
</feature>
<dbReference type="GO" id="GO:0042586">
    <property type="term" value="F:peptide deformylase activity"/>
    <property type="evidence" value="ECO:0007669"/>
    <property type="project" value="UniProtKB-UniRule"/>
</dbReference>
<dbReference type="PIRSF" id="PIRSF004749">
    <property type="entry name" value="Pep_def"/>
    <property type="match status" value="1"/>
</dbReference>
<dbReference type="GO" id="GO:0046872">
    <property type="term" value="F:metal ion binding"/>
    <property type="evidence" value="ECO:0007669"/>
    <property type="project" value="UniProtKB-KW"/>
</dbReference>
<gene>
    <name evidence="6 7" type="primary">def</name>
    <name evidence="7" type="ORF">CNE99_02315</name>
</gene>
<reference evidence="7 8" key="1">
    <citation type="submission" date="2017-08" db="EMBL/GenBank/DDBJ databases">
        <title>Fine stratification of microbial communities through a metagenomic profile of the photic zone.</title>
        <authorList>
            <person name="Haro-Moreno J.M."/>
            <person name="Lopez-Perez M."/>
            <person name="De La Torre J."/>
            <person name="Picazo A."/>
            <person name="Camacho A."/>
            <person name="Rodriguez-Valera F."/>
        </authorList>
    </citation>
    <scope>NUCLEOTIDE SEQUENCE [LARGE SCALE GENOMIC DNA]</scope>
    <source>
        <strain evidence="7">MED-G24</strain>
    </source>
</reference>
<comment type="caution">
    <text evidence="7">The sequence shown here is derived from an EMBL/GenBank/DDBJ whole genome shotgun (WGS) entry which is preliminary data.</text>
</comment>
<dbReference type="Gene3D" id="3.90.45.10">
    <property type="entry name" value="Peptide deformylase"/>
    <property type="match status" value="1"/>
</dbReference>
<dbReference type="SUPFAM" id="SSF56420">
    <property type="entry name" value="Peptide deformylase"/>
    <property type="match status" value="1"/>
</dbReference>
<evidence type="ECO:0000313" key="8">
    <source>
        <dbReference type="Proteomes" id="UP000219327"/>
    </source>
</evidence>
<evidence type="ECO:0000256" key="6">
    <source>
        <dbReference type="HAMAP-Rule" id="MF_00163"/>
    </source>
</evidence>
<evidence type="ECO:0000313" key="7">
    <source>
        <dbReference type="EMBL" id="PDH41130.1"/>
    </source>
</evidence>
<feature type="binding site" evidence="6">
    <location>
        <position position="91"/>
    </location>
    <ligand>
        <name>Fe cation</name>
        <dbReference type="ChEBI" id="CHEBI:24875"/>
    </ligand>
</feature>
<keyword evidence="3 6" id="KW-0378">Hydrolase</keyword>
<organism evidence="7 8">
    <name type="scientific">OM182 bacterium MED-G24</name>
    <dbReference type="NCBI Taxonomy" id="1986255"/>
    <lineage>
        <taxon>Bacteria</taxon>
        <taxon>Pseudomonadati</taxon>
        <taxon>Pseudomonadota</taxon>
        <taxon>Gammaproteobacteria</taxon>
        <taxon>OMG group</taxon>
        <taxon>OM182 clade</taxon>
    </lineage>
</organism>
<evidence type="ECO:0000256" key="3">
    <source>
        <dbReference type="ARBA" id="ARBA00022801"/>
    </source>
</evidence>
<keyword evidence="4 6" id="KW-0648">Protein biosynthesis</keyword>
<dbReference type="Proteomes" id="UP000219327">
    <property type="component" value="Unassembled WGS sequence"/>
</dbReference>
<dbReference type="InterPro" id="IPR023635">
    <property type="entry name" value="Peptide_deformylase"/>
</dbReference>
<dbReference type="NCBIfam" id="NF001159">
    <property type="entry name" value="PRK00150.1-3"/>
    <property type="match status" value="1"/>
</dbReference>
<dbReference type="FunFam" id="3.90.45.10:FF:000001">
    <property type="entry name" value="Peptide deformylase"/>
    <property type="match status" value="1"/>
</dbReference>
<protein>
    <recommendedName>
        <fullName evidence="6">Peptide deformylase</fullName>
        <shortName evidence="6">PDF</shortName>
        <ecNumber evidence="6">3.5.1.88</ecNumber>
    </recommendedName>
    <alternativeName>
        <fullName evidence="6">Polypeptide deformylase</fullName>
    </alternativeName>
</protein>
<dbReference type="PANTHER" id="PTHR10458:SF21">
    <property type="entry name" value="PEPTIDE DEFORMYLASE"/>
    <property type="match status" value="1"/>
</dbReference>
<evidence type="ECO:0000256" key="2">
    <source>
        <dbReference type="ARBA" id="ARBA00022723"/>
    </source>
</evidence>
<name>A0A2A5WX30_9GAMM</name>
<dbReference type="Pfam" id="PF01327">
    <property type="entry name" value="Pep_deformylase"/>
    <property type="match status" value="1"/>
</dbReference>
<dbReference type="EC" id="3.5.1.88" evidence="6"/>
<comment type="function">
    <text evidence="6">Removes the formyl group from the N-terminal Met of newly synthesized proteins. Requires at least a dipeptide for an efficient rate of reaction. N-terminal L-methionine is a prerequisite for activity but the enzyme has broad specificity at other positions.</text>
</comment>
<accession>A0A2A5WX30</accession>
<feature type="binding site" evidence="6">
    <location>
        <position position="133"/>
    </location>
    <ligand>
        <name>Fe cation</name>
        <dbReference type="ChEBI" id="CHEBI:24875"/>
    </ligand>
</feature>
<dbReference type="PRINTS" id="PR01576">
    <property type="entry name" value="PDEFORMYLASE"/>
</dbReference>